<evidence type="ECO:0000256" key="4">
    <source>
        <dbReference type="ARBA" id="ARBA00022729"/>
    </source>
</evidence>
<dbReference type="SUPFAM" id="SSF57256">
    <property type="entry name" value="Elafin-like"/>
    <property type="match status" value="1"/>
</dbReference>
<feature type="domain" description="WAP" evidence="10">
    <location>
        <begin position="13"/>
        <end position="58"/>
    </location>
</feature>
<name>A0A7J7W264_MYOMY</name>
<keyword evidence="9" id="KW-0062">Aspartic protease inhibitor</keyword>
<keyword evidence="5" id="KW-0677">Repeat</keyword>
<evidence type="ECO:0000256" key="1">
    <source>
        <dbReference type="ARBA" id="ARBA00004613"/>
    </source>
</evidence>
<evidence type="ECO:0000313" key="12">
    <source>
        <dbReference type="Proteomes" id="UP000527355"/>
    </source>
</evidence>
<dbReference type="Pfam" id="PF00095">
    <property type="entry name" value="WAP"/>
    <property type="match status" value="1"/>
</dbReference>
<comment type="caution">
    <text evidence="11">The sequence shown here is derived from an EMBL/GenBank/DDBJ whole genome shotgun (WGS) entry which is preliminary data.</text>
</comment>
<dbReference type="PANTHER" id="PTHR19441">
    <property type="entry name" value="WHEY ACDIC PROTEIN WAP"/>
    <property type="match status" value="1"/>
</dbReference>
<dbReference type="PROSITE" id="PS51390">
    <property type="entry name" value="WAP"/>
    <property type="match status" value="1"/>
</dbReference>
<dbReference type="GO" id="GO:0004867">
    <property type="term" value="F:serine-type endopeptidase inhibitor activity"/>
    <property type="evidence" value="ECO:0007669"/>
    <property type="project" value="TreeGrafter"/>
</dbReference>
<evidence type="ECO:0000256" key="2">
    <source>
        <dbReference type="ARBA" id="ARBA00022525"/>
    </source>
</evidence>
<dbReference type="EMBL" id="JABWUV010000009">
    <property type="protein sequence ID" value="KAF6331330.1"/>
    <property type="molecule type" value="Genomic_DNA"/>
</dbReference>
<protein>
    <recommendedName>
        <fullName evidence="8">WAP four-disulfide core domain protein 2</fullName>
    </recommendedName>
</protein>
<keyword evidence="3" id="KW-0646">Protease inhibitor</keyword>
<keyword evidence="4" id="KW-0732">Signal</keyword>
<dbReference type="InterPro" id="IPR036645">
    <property type="entry name" value="Elafin-like_sf"/>
</dbReference>
<evidence type="ECO:0000256" key="8">
    <source>
        <dbReference type="ARBA" id="ARBA00040032"/>
    </source>
</evidence>
<evidence type="ECO:0000259" key="10">
    <source>
        <dbReference type="PROSITE" id="PS51390"/>
    </source>
</evidence>
<comment type="subcellular location">
    <subcellularLocation>
        <location evidence="1">Secreted</location>
    </subcellularLocation>
</comment>
<dbReference type="SMART" id="SM00217">
    <property type="entry name" value="WAP"/>
    <property type="match status" value="1"/>
</dbReference>
<dbReference type="GO" id="GO:0019828">
    <property type="term" value="F:aspartic-type endopeptidase inhibitor activity"/>
    <property type="evidence" value="ECO:0007669"/>
    <property type="project" value="UniProtKB-KW"/>
</dbReference>
<dbReference type="GO" id="GO:0005615">
    <property type="term" value="C:extracellular space"/>
    <property type="evidence" value="ECO:0007669"/>
    <property type="project" value="TreeGrafter"/>
</dbReference>
<evidence type="ECO:0000313" key="11">
    <source>
        <dbReference type="EMBL" id="KAF6331330.1"/>
    </source>
</evidence>
<keyword evidence="6" id="KW-1015">Disulfide bond</keyword>
<evidence type="ECO:0000256" key="9">
    <source>
        <dbReference type="ARBA" id="ARBA00043261"/>
    </source>
</evidence>
<dbReference type="Gene3D" id="4.10.75.10">
    <property type="entry name" value="Elafin-like"/>
    <property type="match status" value="1"/>
</dbReference>
<dbReference type="VEuPathDB" id="HostDB:GeneID_118662986"/>
<evidence type="ECO:0000256" key="3">
    <source>
        <dbReference type="ARBA" id="ARBA00022690"/>
    </source>
</evidence>
<sequence>MIVHNCLFPTSAGAGKAGVCPELKEELNCTQECGSDGECADNLKCCRAGCAAVCLLPNGTWLEISPTEEIIDMRMKGDNAFTQRALKARLLPQGGLTLDPARPLPGPVPGGQRVSRPDEMLPQWLREGVLRHTRLLSFSHHSLRNEGVGVSTWPRLTPAQLPSLLSGLCTPSCADHSFFFQPIK</sequence>
<reference evidence="11 12" key="1">
    <citation type="journal article" date="2020" name="Nature">
        <title>Six reference-quality genomes reveal evolution of bat adaptations.</title>
        <authorList>
            <person name="Jebb D."/>
            <person name="Huang Z."/>
            <person name="Pippel M."/>
            <person name="Hughes G.M."/>
            <person name="Lavrichenko K."/>
            <person name="Devanna P."/>
            <person name="Winkler S."/>
            <person name="Jermiin L.S."/>
            <person name="Skirmuntt E.C."/>
            <person name="Katzourakis A."/>
            <person name="Burkitt-Gray L."/>
            <person name="Ray D.A."/>
            <person name="Sullivan K.A.M."/>
            <person name="Roscito J.G."/>
            <person name="Kirilenko B.M."/>
            <person name="Davalos L.M."/>
            <person name="Corthals A.P."/>
            <person name="Power M.L."/>
            <person name="Jones G."/>
            <person name="Ransome R.D."/>
            <person name="Dechmann D.K.N."/>
            <person name="Locatelli A.G."/>
            <person name="Puechmaille S.J."/>
            <person name="Fedrigo O."/>
            <person name="Jarvis E.D."/>
            <person name="Hiller M."/>
            <person name="Vernes S.C."/>
            <person name="Myers E.W."/>
            <person name="Teeling E.C."/>
        </authorList>
    </citation>
    <scope>NUCLEOTIDE SEQUENCE [LARGE SCALE GENOMIC DNA]</scope>
    <source>
        <strain evidence="11">MMyoMyo1</strain>
        <tissue evidence="11">Flight muscle</tissue>
    </source>
</reference>
<dbReference type="GO" id="GO:0045087">
    <property type="term" value="P:innate immune response"/>
    <property type="evidence" value="ECO:0007669"/>
    <property type="project" value="TreeGrafter"/>
</dbReference>
<proteinExistence type="predicted"/>
<dbReference type="InterPro" id="IPR050514">
    <property type="entry name" value="WAP_four-disulfide_core"/>
</dbReference>
<keyword evidence="2" id="KW-0964">Secreted</keyword>
<dbReference type="Proteomes" id="UP000527355">
    <property type="component" value="Unassembled WGS sequence"/>
</dbReference>
<dbReference type="InterPro" id="IPR008197">
    <property type="entry name" value="WAP_dom"/>
</dbReference>
<evidence type="ECO:0000256" key="6">
    <source>
        <dbReference type="ARBA" id="ARBA00023157"/>
    </source>
</evidence>
<dbReference type="AlphaFoldDB" id="A0A7J7W264"/>
<evidence type="ECO:0000256" key="5">
    <source>
        <dbReference type="ARBA" id="ARBA00022737"/>
    </source>
</evidence>
<dbReference type="PANTHER" id="PTHR19441:SF34">
    <property type="entry name" value="WAP FOUR-DISULFIDE CORE DOMAIN PROTEIN 2"/>
    <property type="match status" value="1"/>
</dbReference>
<gene>
    <name evidence="11" type="ORF">mMyoMyo1_020548</name>
</gene>
<keyword evidence="12" id="KW-1185">Reference proteome</keyword>
<comment type="subunit">
    <text evidence="7">Homotrimer; disulfide-linked.</text>
</comment>
<organism evidence="11 12">
    <name type="scientific">Myotis myotis</name>
    <name type="common">Greater mouse-eared bat</name>
    <name type="synonym">Vespertilio myotis</name>
    <dbReference type="NCBI Taxonomy" id="51298"/>
    <lineage>
        <taxon>Eukaryota</taxon>
        <taxon>Metazoa</taxon>
        <taxon>Chordata</taxon>
        <taxon>Craniata</taxon>
        <taxon>Vertebrata</taxon>
        <taxon>Euteleostomi</taxon>
        <taxon>Mammalia</taxon>
        <taxon>Eutheria</taxon>
        <taxon>Laurasiatheria</taxon>
        <taxon>Chiroptera</taxon>
        <taxon>Yangochiroptera</taxon>
        <taxon>Vespertilionidae</taxon>
        <taxon>Myotis</taxon>
    </lineage>
</organism>
<dbReference type="GO" id="GO:0019731">
    <property type="term" value="P:antibacterial humoral response"/>
    <property type="evidence" value="ECO:0007669"/>
    <property type="project" value="TreeGrafter"/>
</dbReference>
<accession>A0A7J7W264</accession>
<evidence type="ECO:0000256" key="7">
    <source>
        <dbReference type="ARBA" id="ARBA00038536"/>
    </source>
</evidence>